<sequence length="148" mass="16876">MEVKLKPYSDPSRWVAIYPLYIDASKSLAQGRRIPKAKAVNNPTCQEIFDVLNHVGLRCELEQKKTHPRAQSRGAANPKQQQQEEGRIRVQLKGDDGENVGEGATQPKFMTRQQMMEYAAEMVPKLKTRQQQNQGEQNDATGKQKKRK</sequence>
<dbReference type="Pfam" id="PF01922">
    <property type="entry name" value="SRP19"/>
    <property type="match status" value="1"/>
</dbReference>
<protein>
    <recommendedName>
        <fullName evidence="10">Signal recognition particle 19 kDa protein</fullName>
    </recommendedName>
</protein>
<keyword evidence="3" id="KW-0963">Cytoplasm</keyword>
<dbReference type="PANTHER" id="PTHR17453">
    <property type="entry name" value="SIGNAL RECOGNITION PARTICLE 19 KD PROTEIN"/>
    <property type="match status" value="1"/>
</dbReference>
<dbReference type="Proteomes" id="UP001620626">
    <property type="component" value="Unassembled WGS sequence"/>
</dbReference>
<feature type="compositionally biased region" description="Polar residues" evidence="7">
    <location>
        <begin position="129"/>
        <end position="141"/>
    </location>
</feature>
<evidence type="ECO:0000256" key="6">
    <source>
        <dbReference type="ARBA" id="ARBA00045518"/>
    </source>
</evidence>
<comment type="similarity">
    <text evidence="2">Belongs to the SRP19 family.</text>
</comment>
<dbReference type="AlphaFoldDB" id="A0ABD2LYH7"/>
<dbReference type="InterPro" id="IPR002778">
    <property type="entry name" value="Signal_recog_particle_SRP19"/>
</dbReference>
<dbReference type="Gene3D" id="3.30.56.30">
    <property type="entry name" value="Signal recognition particle, SRP19-like subunit"/>
    <property type="match status" value="1"/>
</dbReference>
<evidence type="ECO:0000313" key="8">
    <source>
        <dbReference type="EMBL" id="KAL3120322.1"/>
    </source>
</evidence>
<feature type="region of interest" description="Disordered" evidence="7">
    <location>
        <begin position="63"/>
        <end position="148"/>
    </location>
</feature>
<dbReference type="GO" id="GO:0005786">
    <property type="term" value="C:signal recognition particle, endoplasmic reticulum targeting"/>
    <property type="evidence" value="ECO:0007669"/>
    <property type="project" value="UniProtKB-KW"/>
</dbReference>
<feature type="compositionally biased region" description="Basic and acidic residues" evidence="7">
    <location>
        <begin position="82"/>
        <end position="96"/>
    </location>
</feature>
<accession>A0ABD2LYH7</accession>
<comment type="caution">
    <text evidence="8">The sequence shown here is derived from an EMBL/GenBank/DDBJ whole genome shotgun (WGS) entry which is preliminary data.</text>
</comment>
<comment type="function">
    <text evidence="6">Component of the signal recognition particle (SRP) complex, a ribonucleoprotein complex that mediates the cotranslational targeting of secretory and membrane proteins to the endoplasmic reticulum (ER). Binds directly to 7SL RNA. Mediates binding of SRP54 to the SRP complex.</text>
</comment>
<keyword evidence="5" id="KW-0687">Ribonucleoprotein</keyword>
<dbReference type="SUPFAM" id="SSF69695">
    <property type="entry name" value="SRP19"/>
    <property type="match status" value="1"/>
</dbReference>
<keyword evidence="9" id="KW-1185">Reference proteome</keyword>
<evidence type="ECO:0000256" key="2">
    <source>
        <dbReference type="ARBA" id="ARBA00008910"/>
    </source>
</evidence>
<organism evidence="8 9">
    <name type="scientific">Heterodera trifolii</name>
    <dbReference type="NCBI Taxonomy" id="157864"/>
    <lineage>
        <taxon>Eukaryota</taxon>
        <taxon>Metazoa</taxon>
        <taxon>Ecdysozoa</taxon>
        <taxon>Nematoda</taxon>
        <taxon>Chromadorea</taxon>
        <taxon>Rhabditida</taxon>
        <taxon>Tylenchina</taxon>
        <taxon>Tylenchomorpha</taxon>
        <taxon>Tylenchoidea</taxon>
        <taxon>Heteroderidae</taxon>
        <taxon>Heteroderinae</taxon>
        <taxon>Heterodera</taxon>
    </lineage>
</organism>
<reference evidence="8 9" key="1">
    <citation type="submission" date="2024-10" db="EMBL/GenBank/DDBJ databases">
        <authorList>
            <person name="Kim D."/>
        </authorList>
    </citation>
    <scope>NUCLEOTIDE SEQUENCE [LARGE SCALE GENOMIC DNA]</scope>
    <source>
        <strain evidence="8">BH-2024</strain>
    </source>
</reference>
<dbReference type="InterPro" id="IPR036521">
    <property type="entry name" value="SRP19-like_sf"/>
</dbReference>
<comment type="subcellular location">
    <subcellularLocation>
        <location evidence="1">Cytoplasm</location>
    </subcellularLocation>
</comment>
<gene>
    <name evidence="8" type="ORF">niasHT_001135</name>
</gene>
<proteinExistence type="inferred from homology"/>
<dbReference type="EMBL" id="JBICBT010000214">
    <property type="protein sequence ID" value="KAL3120322.1"/>
    <property type="molecule type" value="Genomic_DNA"/>
</dbReference>
<evidence type="ECO:0000256" key="3">
    <source>
        <dbReference type="ARBA" id="ARBA00022490"/>
    </source>
</evidence>
<evidence type="ECO:0000256" key="5">
    <source>
        <dbReference type="ARBA" id="ARBA00023274"/>
    </source>
</evidence>
<dbReference type="PANTHER" id="PTHR17453:SF0">
    <property type="entry name" value="SIGNAL RECOGNITION PARTICLE 19 KDA PROTEIN"/>
    <property type="match status" value="1"/>
</dbReference>
<evidence type="ECO:0000313" key="9">
    <source>
        <dbReference type="Proteomes" id="UP001620626"/>
    </source>
</evidence>
<keyword evidence="4" id="KW-0733">Signal recognition particle</keyword>
<name>A0ABD2LYH7_9BILA</name>
<evidence type="ECO:0008006" key="10">
    <source>
        <dbReference type="Google" id="ProtNLM"/>
    </source>
</evidence>
<evidence type="ECO:0000256" key="1">
    <source>
        <dbReference type="ARBA" id="ARBA00004496"/>
    </source>
</evidence>
<evidence type="ECO:0000256" key="7">
    <source>
        <dbReference type="SAM" id="MobiDB-lite"/>
    </source>
</evidence>
<evidence type="ECO:0000256" key="4">
    <source>
        <dbReference type="ARBA" id="ARBA00023135"/>
    </source>
</evidence>